<evidence type="ECO:0000259" key="2">
    <source>
        <dbReference type="PROSITE" id="PS50110"/>
    </source>
</evidence>
<feature type="modified residue" description="4-aspartylphosphate" evidence="1">
    <location>
        <position position="64"/>
    </location>
</feature>
<feature type="domain" description="Response regulatory" evidence="2">
    <location>
        <begin position="7"/>
        <end position="69"/>
    </location>
</feature>
<proteinExistence type="predicted"/>
<dbReference type="Gene3D" id="3.40.50.2300">
    <property type="match status" value="1"/>
</dbReference>
<dbReference type="EMBL" id="FOJN01000004">
    <property type="protein sequence ID" value="SFA47459.1"/>
    <property type="molecule type" value="Genomic_DNA"/>
</dbReference>
<dbReference type="PROSITE" id="PS50110">
    <property type="entry name" value="RESPONSE_REGULATORY"/>
    <property type="match status" value="1"/>
</dbReference>
<dbReference type="GO" id="GO:0000160">
    <property type="term" value="P:phosphorelay signal transduction system"/>
    <property type="evidence" value="ECO:0007669"/>
    <property type="project" value="InterPro"/>
</dbReference>
<dbReference type="InterPro" id="IPR011006">
    <property type="entry name" value="CheY-like_superfamily"/>
</dbReference>
<protein>
    <submittedName>
        <fullName evidence="3">Thioredoxin reductase (NADPH)</fullName>
    </submittedName>
</protein>
<dbReference type="SUPFAM" id="SSF52172">
    <property type="entry name" value="CheY-like"/>
    <property type="match status" value="1"/>
</dbReference>
<evidence type="ECO:0000256" key="1">
    <source>
        <dbReference type="PROSITE-ProRule" id="PRU00169"/>
    </source>
</evidence>
<name>A0A1I0T6U0_9NOCA</name>
<dbReference type="InterPro" id="IPR001789">
    <property type="entry name" value="Sig_transdc_resp-reg_receiver"/>
</dbReference>
<accession>A0A1I0T6U0</accession>
<evidence type="ECO:0000313" key="4">
    <source>
        <dbReference type="Proteomes" id="UP000182054"/>
    </source>
</evidence>
<dbReference type="AlphaFoldDB" id="A0A1I0T6U0"/>
<evidence type="ECO:0000313" key="3">
    <source>
        <dbReference type="EMBL" id="SFA47459.1"/>
    </source>
</evidence>
<reference evidence="3 4" key="1">
    <citation type="submission" date="2016-10" db="EMBL/GenBank/DDBJ databases">
        <authorList>
            <person name="de Groot N.N."/>
        </authorList>
    </citation>
    <scope>NUCLEOTIDE SEQUENCE [LARGE SCALE GENOMIC DNA]</scope>
    <source>
        <strain evidence="3 4">DSM 44908</strain>
    </source>
</reference>
<keyword evidence="1" id="KW-0597">Phosphoprotein</keyword>
<sequence>MTAPKPVLLTVDDDPPVSRAVARDLRRKYGEGYRIVRAESGESALDALREIALRGDQVAVLLADHRMPG</sequence>
<dbReference type="Proteomes" id="UP000182054">
    <property type="component" value="Unassembled WGS sequence"/>
</dbReference>
<organism evidence="3 4">
    <name type="scientific">Rhodococcoides kroppenstedtii</name>
    <dbReference type="NCBI Taxonomy" id="293050"/>
    <lineage>
        <taxon>Bacteria</taxon>
        <taxon>Bacillati</taxon>
        <taxon>Actinomycetota</taxon>
        <taxon>Actinomycetes</taxon>
        <taxon>Mycobacteriales</taxon>
        <taxon>Nocardiaceae</taxon>
        <taxon>Rhodococcoides</taxon>
    </lineage>
</organism>
<gene>
    <name evidence="3" type="ORF">SAMN05444374_104208</name>
</gene>